<dbReference type="EMBL" id="CP036339">
    <property type="protein sequence ID" value="QDT73686.1"/>
    <property type="molecule type" value="Genomic_DNA"/>
</dbReference>
<dbReference type="InterPro" id="IPR047525">
    <property type="entry name" value="TfoX-like"/>
</dbReference>
<dbReference type="Proteomes" id="UP000317909">
    <property type="component" value="Chromosome"/>
</dbReference>
<dbReference type="PANTHER" id="PTHR36121:SF1">
    <property type="entry name" value="PROTEIN SXY"/>
    <property type="match status" value="1"/>
</dbReference>
<dbReference type="KEGG" id="llh:I41_28760"/>
<gene>
    <name evidence="2" type="ORF">I41_28760</name>
</gene>
<organism evidence="2 3">
    <name type="scientific">Lacipirellula limnantheis</name>
    <dbReference type="NCBI Taxonomy" id="2528024"/>
    <lineage>
        <taxon>Bacteria</taxon>
        <taxon>Pseudomonadati</taxon>
        <taxon>Planctomycetota</taxon>
        <taxon>Planctomycetia</taxon>
        <taxon>Pirellulales</taxon>
        <taxon>Lacipirellulaceae</taxon>
        <taxon>Lacipirellula</taxon>
    </lineage>
</organism>
<dbReference type="RefSeq" id="WP_145433243.1">
    <property type="nucleotide sequence ID" value="NZ_CP036339.1"/>
</dbReference>
<dbReference type="Pfam" id="PF04994">
    <property type="entry name" value="TfoX_C"/>
    <property type="match status" value="1"/>
</dbReference>
<proteinExistence type="predicted"/>
<evidence type="ECO:0000259" key="1">
    <source>
        <dbReference type="Pfam" id="PF04994"/>
    </source>
</evidence>
<keyword evidence="3" id="KW-1185">Reference proteome</keyword>
<evidence type="ECO:0000313" key="2">
    <source>
        <dbReference type="EMBL" id="QDT73686.1"/>
    </source>
</evidence>
<feature type="domain" description="TfoX C-terminal" evidence="1">
    <location>
        <begin position="7"/>
        <end position="82"/>
    </location>
</feature>
<protein>
    <recommendedName>
        <fullName evidence="1">TfoX C-terminal domain-containing protein</fullName>
    </recommendedName>
</protein>
<dbReference type="AlphaFoldDB" id="A0A517TZ94"/>
<dbReference type="Gene3D" id="1.10.150.20">
    <property type="entry name" value="5' to 3' exonuclease, C-terminal subdomain"/>
    <property type="match status" value="1"/>
</dbReference>
<name>A0A517TZ94_9BACT</name>
<accession>A0A517TZ94</accession>
<dbReference type="OrthoDB" id="7861542at2"/>
<sequence length="85" mass="9530">MTDDAPIECLLNLASKSGQWLRDAGITTIAELERRGAVVAYRLVKQRHPTASLNLLWALAAGLKGKDWRELTEATKNRLRKEAEE</sequence>
<evidence type="ECO:0000313" key="3">
    <source>
        <dbReference type="Proteomes" id="UP000317909"/>
    </source>
</evidence>
<dbReference type="PANTHER" id="PTHR36121">
    <property type="entry name" value="PROTEIN SXY"/>
    <property type="match status" value="1"/>
</dbReference>
<reference evidence="2 3" key="1">
    <citation type="submission" date="2019-02" db="EMBL/GenBank/DDBJ databases">
        <title>Deep-cultivation of Planctomycetes and their phenomic and genomic characterization uncovers novel biology.</title>
        <authorList>
            <person name="Wiegand S."/>
            <person name="Jogler M."/>
            <person name="Boedeker C."/>
            <person name="Pinto D."/>
            <person name="Vollmers J."/>
            <person name="Rivas-Marin E."/>
            <person name="Kohn T."/>
            <person name="Peeters S.H."/>
            <person name="Heuer A."/>
            <person name="Rast P."/>
            <person name="Oberbeckmann S."/>
            <person name="Bunk B."/>
            <person name="Jeske O."/>
            <person name="Meyerdierks A."/>
            <person name="Storesund J.E."/>
            <person name="Kallscheuer N."/>
            <person name="Luecker S."/>
            <person name="Lage O.M."/>
            <person name="Pohl T."/>
            <person name="Merkel B.J."/>
            <person name="Hornburger P."/>
            <person name="Mueller R.-W."/>
            <person name="Bruemmer F."/>
            <person name="Labrenz M."/>
            <person name="Spormann A.M."/>
            <person name="Op den Camp H."/>
            <person name="Overmann J."/>
            <person name="Amann R."/>
            <person name="Jetten M.S.M."/>
            <person name="Mascher T."/>
            <person name="Medema M.H."/>
            <person name="Devos D.P."/>
            <person name="Kaster A.-K."/>
            <person name="Ovreas L."/>
            <person name="Rohde M."/>
            <person name="Galperin M.Y."/>
            <person name="Jogler C."/>
        </authorList>
    </citation>
    <scope>NUCLEOTIDE SEQUENCE [LARGE SCALE GENOMIC DNA]</scope>
    <source>
        <strain evidence="2 3">I41</strain>
    </source>
</reference>
<dbReference type="InterPro" id="IPR007077">
    <property type="entry name" value="TfoX_C"/>
</dbReference>